<reference evidence="2 3" key="1">
    <citation type="journal article" date="2023" name="Life. Sci Alliance">
        <title>Evolutionary insights into 3D genome organization and epigenetic landscape of Vigna mungo.</title>
        <authorList>
            <person name="Junaid A."/>
            <person name="Singh B."/>
            <person name="Bhatia S."/>
        </authorList>
    </citation>
    <scope>NUCLEOTIDE SEQUENCE [LARGE SCALE GENOMIC DNA]</scope>
    <source>
        <strain evidence="2">Urdbean</strain>
    </source>
</reference>
<evidence type="ECO:0000313" key="3">
    <source>
        <dbReference type="Proteomes" id="UP001374535"/>
    </source>
</evidence>
<dbReference type="AlphaFoldDB" id="A0AAQ3MJ25"/>
<name>A0AAQ3MJ25_VIGMU</name>
<organism evidence="2 3">
    <name type="scientific">Vigna mungo</name>
    <name type="common">Black gram</name>
    <name type="synonym">Phaseolus mungo</name>
    <dbReference type="NCBI Taxonomy" id="3915"/>
    <lineage>
        <taxon>Eukaryota</taxon>
        <taxon>Viridiplantae</taxon>
        <taxon>Streptophyta</taxon>
        <taxon>Embryophyta</taxon>
        <taxon>Tracheophyta</taxon>
        <taxon>Spermatophyta</taxon>
        <taxon>Magnoliopsida</taxon>
        <taxon>eudicotyledons</taxon>
        <taxon>Gunneridae</taxon>
        <taxon>Pentapetalae</taxon>
        <taxon>rosids</taxon>
        <taxon>fabids</taxon>
        <taxon>Fabales</taxon>
        <taxon>Fabaceae</taxon>
        <taxon>Papilionoideae</taxon>
        <taxon>50 kb inversion clade</taxon>
        <taxon>NPAAA clade</taxon>
        <taxon>indigoferoid/millettioid clade</taxon>
        <taxon>Phaseoleae</taxon>
        <taxon>Vigna</taxon>
    </lineage>
</organism>
<dbReference type="Proteomes" id="UP001374535">
    <property type="component" value="Chromosome 11"/>
</dbReference>
<evidence type="ECO:0000313" key="2">
    <source>
        <dbReference type="EMBL" id="WVY91658.1"/>
    </source>
</evidence>
<keyword evidence="3" id="KW-1185">Reference proteome</keyword>
<accession>A0AAQ3MJ25</accession>
<protein>
    <submittedName>
        <fullName evidence="2">Uncharacterized protein</fullName>
    </submittedName>
</protein>
<sequence length="268" mass="29745">MTWSAIWIPRQKVSAGAAAAFFALAITPPPWTRKAARTKPYPGRPPKASIFSPATSRDAGATINSGTRPFLHSSRERDRSLLRGLSPGRAHPPYQPGSHRWLLTTTPPPFTFACEQGSPSPLLFYFYLLILTGVVVAKEKEAATTESTRKSFPPLRIRGRRHQRGCDFDSRNLRIGGIPNLNTLKQRGEEGRWGIGIAQTERNTVKSDDDGATQENETSTKVLNMVLMGWSHLTQCVKMDWRDNDGEPVVARKEVGSMARRDRCGDCS</sequence>
<gene>
    <name evidence="2" type="ORF">V8G54_037172</name>
</gene>
<dbReference type="EMBL" id="CP144690">
    <property type="protein sequence ID" value="WVY91658.1"/>
    <property type="molecule type" value="Genomic_DNA"/>
</dbReference>
<feature type="region of interest" description="Disordered" evidence="1">
    <location>
        <begin position="33"/>
        <end position="78"/>
    </location>
</feature>
<proteinExistence type="predicted"/>
<evidence type="ECO:0000256" key="1">
    <source>
        <dbReference type="SAM" id="MobiDB-lite"/>
    </source>
</evidence>